<evidence type="ECO:0000313" key="2">
    <source>
        <dbReference type="Proteomes" id="UP000494110"/>
    </source>
</evidence>
<dbReference type="Proteomes" id="UP000494110">
    <property type="component" value="Unassembled WGS sequence"/>
</dbReference>
<protein>
    <submittedName>
        <fullName evidence="1">Transposase, IS4 family protein</fullName>
    </submittedName>
</protein>
<evidence type="ECO:0000313" key="1">
    <source>
        <dbReference type="EMBL" id="VWD63500.1"/>
    </source>
</evidence>
<sequence length="82" mass="9776">MPLYRNDWTARLPDEGTILRFRHLLEKHRLDTRIFVRVTDILRVWGRGEHLFRAIKWQFDCTGVCHQAVIKQAVSLIATRPH</sequence>
<dbReference type="EMBL" id="CABVQN010000070">
    <property type="protein sequence ID" value="VWD63500.1"/>
    <property type="molecule type" value="Genomic_DNA"/>
</dbReference>
<reference evidence="1 2" key="1">
    <citation type="submission" date="2019-09" db="EMBL/GenBank/DDBJ databases">
        <authorList>
            <person name="Depoorter E."/>
        </authorList>
    </citation>
    <scope>NUCLEOTIDE SEQUENCE [LARGE SCALE GENOMIC DNA]</scope>
    <source>
        <strain evidence="1">R-39750</strain>
    </source>
</reference>
<organism evidence="1 2">
    <name type="scientific">Burkholderia lata (strain ATCC 17760 / DSM 23089 / LMG 22485 / NCIMB 9086 / R18194 / 383)</name>
    <dbReference type="NCBI Taxonomy" id="482957"/>
    <lineage>
        <taxon>Bacteria</taxon>
        <taxon>Pseudomonadati</taxon>
        <taxon>Pseudomonadota</taxon>
        <taxon>Betaproteobacteria</taxon>
        <taxon>Burkholderiales</taxon>
        <taxon>Burkholderiaceae</taxon>
        <taxon>Burkholderia</taxon>
        <taxon>Burkholderia cepacia complex</taxon>
    </lineage>
</organism>
<name>A0A6P3BVT4_BURL3</name>
<dbReference type="AlphaFoldDB" id="A0A6P3BVT4"/>
<proteinExistence type="predicted"/>
<accession>A0A6P3BVT4</accession>
<gene>
    <name evidence="1" type="ORF">BLA39750_07727</name>
</gene>